<dbReference type="Gene3D" id="3.30.40.10">
    <property type="entry name" value="Zinc/RING finger domain, C3HC4 (zinc finger)"/>
    <property type="match status" value="1"/>
</dbReference>
<evidence type="ECO:0000256" key="6">
    <source>
        <dbReference type="ARBA" id="ARBA00022723"/>
    </source>
</evidence>
<evidence type="ECO:0000256" key="10">
    <source>
        <dbReference type="ARBA" id="ARBA00022989"/>
    </source>
</evidence>
<reference evidence="16" key="1">
    <citation type="submission" date="2023-06" db="EMBL/GenBank/DDBJ databases">
        <title>Genome-scale phylogeny and comparative genomics of the fungal order Sordariales.</title>
        <authorList>
            <consortium name="Lawrence Berkeley National Laboratory"/>
            <person name="Hensen N."/>
            <person name="Bonometti L."/>
            <person name="Westerberg I."/>
            <person name="Brannstrom I.O."/>
            <person name="Guillou S."/>
            <person name="Cros-Aarteil S."/>
            <person name="Calhoun S."/>
            <person name="Haridas S."/>
            <person name="Kuo A."/>
            <person name="Mondo S."/>
            <person name="Pangilinan J."/>
            <person name="Riley R."/>
            <person name="Labutti K."/>
            <person name="Andreopoulos B."/>
            <person name="Lipzen A."/>
            <person name="Chen C."/>
            <person name="Yanf M."/>
            <person name="Daum C."/>
            <person name="Ng V."/>
            <person name="Clum A."/>
            <person name="Steindorff A."/>
            <person name="Ohm R."/>
            <person name="Martin F."/>
            <person name="Silar P."/>
            <person name="Natvig D."/>
            <person name="Lalanne C."/>
            <person name="Gautier V."/>
            <person name="Ament-Velasquez S.L."/>
            <person name="Kruys A."/>
            <person name="Hutchinson M.I."/>
            <person name="Powell A.J."/>
            <person name="Barry K."/>
            <person name="Miller A.N."/>
            <person name="Grigoriev I.V."/>
            <person name="Debuchy R."/>
            <person name="Gladieux P."/>
            <person name="Thoren M.H."/>
            <person name="Johannesson H."/>
        </authorList>
    </citation>
    <scope>NUCLEOTIDE SEQUENCE</scope>
    <source>
        <strain evidence="16">PSN4</strain>
    </source>
</reference>
<feature type="compositionally biased region" description="Polar residues" evidence="13">
    <location>
        <begin position="318"/>
        <end position="331"/>
    </location>
</feature>
<evidence type="ECO:0000256" key="1">
    <source>
        <dbReference type="ARBA" id="ARBA00000900"/>
    </source>
</evidence>
<keyword evidence="9" id="KW-0862">Zinc</keyword>
<dbReference type="GO" id="GO:0006511">
    <property type="term" value="P:ubiquitin-dependent protein catabolic process"/>
    <property type="evidence" value="ECO:0007669"/>
    <property type="project" value="TreeGrafter"/>
</dbReference>
<organism evidence="16 17">
    <name type="scientific">Echria macrotheca</name>
    <dbReference type="NCBI Taxonomy" id="438768"/>
    <lineage>
        <taxon>Eukaryota</taxon>
        <taxon>Fungi</taxon>
        <taxon>Dikarya</taxon>
        <taxon>Ascomycota</taxon>
        <taxon>Pezizomycotina</taxon>
        <taxon>Sordariomycetes</taxon>
        <taxon>Sordariomycetidae</taxon>
        <taxon>Sordariales</taxon>
        <taxon>Schizotheciaceae</taxon>
        <taxon>Echria</taxon>
    </lineage>
</organism>
<keyword evidence="4" id="KW-0808">Transferase</keyword>
<keyword evidence="6" id="KW-0479">Metal-binding</keyword>
<comment type="catalytic activity">
    <reaction evidence="1">
        <text>S-ubiquitinyl-[E2 ubiquitin-conjugating enzyme]-L-cysteine + [acceptor protein]-L-lysine = [E2 ubiquitin-conjugating enzyme]-L-cysteine + N(6)-ubiquitinyl-[acceptor protein]-L-lysine.</text>
        <dbReference type="EC" id="2.3.2.27"/>
    </reaction>
</comment>
<evidence type="ECO:0000256" key="12">
    <source>
        <dbReference type="PROSITE-ProRule" id="PRU00175"/>
    </source>
</evidence>
<feature type="region of interest" description="Disordered" evidence="13">
    <location>
        <begin position="299"/>
        <end position="331"/>
    </location>
</feature>
<evidence type="ECO:0000256" key="13">
    <source>
        <dbReference type="SAM" id="MobiDB-lite"/>
    </source>
</evidence>
<dbReference type="AlphaFoldDB" id="A0AAJ0F638"/>
<evidence type="ECO:0000259" key="15">
    <source>
        <dbReference type="PROSITE" id="PS50089"/>
    </source>
</evidence>
<protein>
    <recommendedName>
        <fullName evidence="3">RING-type E3 ubiquitin transferase</fullName>
        <ecNumber evidence="3">2.3.2.27</ecNumber>
    </recommendedName>
</protein>
<evidence type="ECO:0000256" key="2">
    <source>
        <dbReference type="ARBA" id="ARBA00004141"/>
    </source>
</evidence>
<dbReference type="PROSITE" id="PS50089">
    <property type="entry name" value="ZF_RING_2"/>
    <property type="match status" value="1"/>
</dbReference>
<evidence type="ECO:0000256" key="14">
    <source>
        <dbReference type="SAM" id="Phobius"/>
    </source>
</evidence>
<dbReference type="GO" id="GO:0016567">
    <property type="term" value="P:protein ubiquitination"/>
    <property type="evidence" value="ECO:0007669"/>
    <property type="project" value="TreeGrafter"/>
</dbReference>
<dbReference type="PANTHER" id="PTHR45977:SF4">
    <property type="entry name" value="RING-TYPE DOMAIN-CONTAINING PROTEIN"/>
    <property type="match status" value="1"/>
</dbReference>
<dbReference type="InterPro" id="IPR001841">
    <property type="entry name" value="Znf_RING"/>
</dbReference>
<sequence length="525" mass="58197">MSTEVDEIRNVVLLFSNPSWINSGTIPSTVIRNITALSSQIAYSDHIRENVTILAAKSTSSVNGLLYVPDLPAGDPCVKQTEPFVPNAAVRRANLPPTNYNLVALAPWVNSACSKKYMTSANTDPIRAFIFYRPGNSSAEPPPPSSPAWDLNGSTRWKAQSSYPVFAVSGVVGQEMMRQLGLYSGNVTEVPFGQNISDAYDPDPDDYIRIWTDISLSTPSALFGIWVYFLIVIAVLLTIISATSLLMHLAQSRRRASLRRRVISGEVDLEAMGIKRLTVPMAEIQKFPLYTYHYEPPATSPPLSPHSPASPRSFHDAASNQISSDDVGTANTTQNALGARHTPSVATDYQPVCSICLEPFENRLTVIREIRCGHIFHPECIDEFLSENSSLCPLCKANMLPPGYCPRVTNAMVRREQAVRRLRHNGIFEEAHVMSGRQRRSSILAAKVSRRHAKPQQSSIPMDSKSPPPPIDIAEAAEQARKPNQSPVAWLRARMRELAGSVPDEENDFRMSKWQRMRVKVFPGF</sequence>
<keyword evidence="11 14" id="KW-0472">Membrane</keyword>
<keyword evidence="7 12" id="KW-0863">Zinc-finger</keyword>
<evidence type="ECO:0000313" key="17">
    <source>
        <dbReference type="Proteomes" id="UP001239445"/>
    </source>
</evidence>
<keyword evidence="5 14" id="KW-0812">Transmembrane</keyword>
<evidence type="ECO:0000256" key="5">
    <source>
        <dbReference type="ARBA" id="ARBA00022692"/>
    </source>
</evidence>
<name>A0AAJ0F638_9PEZI</name>
<dbReference type="SUPFAM" id="SSF57850">
    <property type="entry name" value="RING/U-box"/>
    <property type="match status" value="1"/>
</dbReference>
<keyword evidence="10 14" id="KW-1133">Transmembrane helix</keyword>
<accession>A0AAJ0F638</accession>
<feature type="transmembrane region" description="Helical" evidence="14">
    <location>
        <begin position="225"/>
        <end position="250"/>
    </location>
</feature>
<comment type="subcellular location">
    <subcellularLocation>
        <location evidence="2">Membrane</location>
        <topology evidence="2">Multi-pass membrane protein</topology>
    </subcellularLocation>
</comment>
<feature type="region of interest" description="Disordered" evidence="13">
    <location>
        <begin position="447"/>
        <end position="488"/>
    </location>
</feature>
<comment type="caution">
    <text evidence="16">The sequence shown here is derived from an EMBL/GenBank/DDBJ whole genome shotgun (WGS) entry which is preliminary data.</text>
</comment>
<proteinExistence type="predicted"/>
<keyword evidence="17" id="KW-1185">Reference proteome</keyword>
<dbReference type="EMBL" id="MU839834">
    <property type="protein sequence ID" value="KAK1755232.1"/>
    <property type="molecule type" value="Genomic_DNA"/>
</dbReference>
<feature type="domain" description="RING-type" evidence="15">
    <location>
        <begin position="353"/>
        <end position="396"/>
    </location>
</feature>
<dbReference type="InterPro" id="IPR013083">
    <property type="entry name" value="Znf_RING/FYVE/PHD"/>
</dbReference>
<dbReference type="Pfam" id="PF13639">
    <property type="entry name" value="zf-RING_2"/>
    <property type="match status" value="1"/>
</dbReference>
<evidence type="ECO:0000256" key="3">
    <source>
        <dbReference type="ARBA" id="ARBA00012483"/>
    </source>
</evidence>
<dbReference type="Proteomes" id="UP001239445">
    <property type="component" value="Unassembled WGS sequence"/>
</dbReference>
<evidence type="ECO:0000256" key="9">
    <source>
        <dbReference type="ARBA" id="ARBA00022833"/>
    </source>
</evidence>
<dbReference type="GO" id="GO:0061630">
    <property type="term" value="F:ubiquitin protein ligase activity"/>
    <property type="evidence" value="ECO:0007669"/>
    <property type="project" value="UniProtKB-EC"/>
</dbReference>
<evidence type="ECO:0000313" key="16">
    <source>
        <dbReference type="EMBL" id="KAK1755232.1"/>
    </source>
</evidence>
<dbReference type="EC" id="2.3.2.27" evidence="3"/>
<keyword evidence="8" id="KW-0833">Ubl conjugation pathway</keyword>
<dbReference type="PANTHER" id="PTHR45977">
    <property type="entry name" value="TARGET OF ERK KINASE MPK-1"/>
    <property type="match status" value="1"/>
</dbReference>
<gene>
    <name evidence="16" type="ORF">QBC47DRAFT_383126</name>
</gene>
<evidence type="ECO:0000256" key="8">
    <source>
        <dbReference type="ARBA" id="ARBA00022786"/>
    </source>
</evidence>
<evidence type="ECO:0000256" key="11">
    <source>
        <dbReference type="ARBA" id="ARBA00023136"/>
    </source>
</evidence>
<dbReference type="GO" id="GO:0016020">
    <property type="term" value="C:membrane"/>
    <property type="evidence" value="ECO:0007669"/>
    <property type="project" value="UniProtKB-SubCell"/>
</dbReference>
<evidence type="ECO:0000256" key="4">
    <source>
        <dbReference type="ARBA" id="ARBA00022679"/>
    </source>
</evidence>
<dbReference type="SMART" id="SM00184">
    <property type="entry name" value="RING"/>
    <property type="match status" value="1"/>
</dbReference>
<dbReference type="GO" id="GO:0008270">
    <property type="term" value="F:zinc ion binding"/>
    <property type="evidence" value="ECO:0007669"/>
    <property type="project" value="UniProtKB-KW"/>
</dbReference>
<evidence type="ECO:0000256" key="7">
    <source>
        <dbReference type="ARBA" id="ARBA00022771"/>
    </source>
</evidence>